<dbReference type="RefSeq" id="WP_163749579.1">
    <property type="nucleotide sequence ID" value="NZ_AP022596.1"/>
</dbReference>
<evidence type="ECO:0000259" key="3">
    <source>
        <dbReference type="Pfam" id="PF13556"/>
    </source>
</evidence>
<evidence type="ECO:0000259" key="2">
    <source>
        <dbReference type="Pfam" id="PF07905"/>
    </source>
</evidence>
<evidence type="ECO:0000313" key="6">
    <source>
        <dbReference type="Proteomes" id="UP000467148"/>
    </source>
</evidence>
<dbReference type="EMBL" id="AP022596">
    <property type="protein sequence ID" value="BBY65508.1"/>
    <property type="molecule type" value="Genomic_DNA"/>
</dbReference>
<reference evidence="5 6" key="1">
    <citation type="journal article" date="2019" name="Emerg. Microbes Infect.">
        <title>Comprehensive subspecies identification of 175 nontuberculous mycobacteria species based on 7547 genomic profiles.</title>
        <authorList>
            <person name="Matsumoto Y."/>
            <person name="Kinjo T."/>
            <person name="Motooka D."/>
            <person name="Nabeya D."/>
            <person name="Jung N."/>
            <person name="Uechi K."/>
            <person name="Horii T."/>
            <person name="Iida T."/>
            <person name="Fujita J."/>
            <person name="Nakamura S."/>
        </authorList>
    </citation>
    <scope>NUCLEOTIDE SEQUENCE [LARGE SCALE GENOMIC DNA]</scope>
    <source>
        <strain evidence="5 6">JCM 30396</strain>
    </source>
</reference>
<sequence>MLPTVRQVLSTPLLAASDQEILAGQSHLDRPVRWLHPAEVADIAHLLRGDEIVLTTGIFLSDSAKDISWYVRSLADAGVAGLIIELGRRWANNLPQALITACEHAGLVLVALHREVRFAAVVEEVGGRILEARIEDLTASERIHEIFTRLDVDAARPDEILSAVVRLAGVPVVLESARHQIINYDTAGRPTAEVLADWNRRSRAVTLSGRVGYDRHTGWLMTVVGSRGDDWGRLVLMTTTLPSRRDYVLVERAAATLSLHQMRARARDSLERTTHSTLLTELRADRFCEDLLLRCEAANFTVRDRCFVAVALRQKLDGERVKKLPLTDIASAVTTAARAHQTPALVGLDTDHVIALLSVPAITKIDPLMTALASELRKVTAVTIARGELVHRLQDTFRTLIDARTILASTDISESRPWVTLADVHVRGLLHLLRDDERLELYVRRELGALLDYDQQRGTALTTLLTVFLDTRGSKADAAKRLLLSRPVLYERLAKIESILGVELDNPRIRTSLHVAVIAKALFDDVSESPVQSDTA</sequence>
<evidence type="ECO:0000256" key="1">
    <source>
        <dbReference type="ARBA" id="ARBA00006754"/>
    </source>
</evidence>
<dbReference type="Pfam" id="PF13556">
    <property type="entry name" value="HTH_30"/>
    <property type="match status" value="1"/>
</dbReference>
<dbReference type="InterPro" id="IPR025736">
    <property type="entry name" value="PucR_C-HTH_dom"/>
</dbReference>
<accession>A0A7I7T8V8</accession>
<organism evidence="5 6">
    <name type="scientific">Mycolicibacterium helvum</name>
    <dbReference type="NCBI Taxonomy" id="1534349"/>
    <lineage>
        <taxon>Bacteria</taxon>
        <taxon>Bacillati</taxon>
        <taxon>Actinomycetota</taxon>
        <taxon>Actinomycetes</taxon>
        <taxon>Mycobacteriales</taxon>
        <taxon>Mycobacteriaceae</taxon>
        <taxon>Mycolicibacterium</taxon>
    </lineage>
</organism>
<dbReference type="InterPro" id="IPR012914">
    <property type="entry name" value="PucR_dom"/>
</dbReference>
<feature type="domain" description="Purine catabolism PurC-like" evidence="2">
    <location>
        <begin position="8"/>
        <end position="128"/>
    </location>
</feature>
<dbReference type="Pfam" id="PF07905">
    <property type="entry name" value="PucR"/>
    <property type="match status" value="1"/>
</dbReference>
<dbReference type="PANTHER" id="PTHR33744:SF1">
    <property type="entry name" value="DNA-BINDING TRANSCRIPTIONAL ACTIVATOR ADER"/>
    <property type="match status" value="1"/>
</dbReference>
<protein>
    <submittedName>
        <fullName evidence="5">CdaR family transcriptional regulator</fullName>
    </submittedName>
</protein>
<gene>
    <name evidence="5" type="primary">pucR_2</name>
    <name evidence="5" type="ORF">MHEL_37510</name>
</gene>
<dbReference type="InterPro" id="IPR042070">
    <property type="entry name" value="PucR_C-HTH_sf"/>
</dbReference>
<dbReference type="KEGG" id="mhev:MHEL_37510"/>
<comment type="similarity">
    <text evidence="1">Belongs to the CdaR family.</text>
</comment>
<name>A0A7I7T8V8_9MYCO</name>
<feature type="domain" description="PucR C-terminal helix-turn-helix" evidence="3">
    <location>
        <begin position="462"/>
        <end position="518"/>
    </location>
</feature>
<dbReference type="AlphaFoldDB" id="A0A7I7T8V8"/>
<feature type="domain" description="CdaR GGDEF-like" evidence="4">
    <location>
        <begin position="290"/>
        <end position="407"/>
    </location>
</feature>
<proteinExistence type="inferred from homology"/>
<dbReference type="InterPro" id="IPR041522">
    <property type="entry name" value="CdaR_GGDEF"/>
</dbReference>
<dbReference type="InterPro" id="IPR051448">
    <property type="entry name" value="CdaR-like_regulators"/>
</dbReference>
<dbReference type="PANTHER" id="PTHR33744">
    <property type="entry name" value="CARBOHYDRATE DIACID REGULATOR"/>
    <property type="match status" value="1"/>
</dbReference>
<dbReference type="Gene3D" id="1.10.10.2840">
    <property type="entry name" value="PucR C-terminal helix-turn-helix domain"/>
    <property type="match status" value="1"/>
</dbReference>
<evidence type="ECO:0000313" key="5">
    <source>
        <dbReference type="EMBL" id="BBY65508.1"/>
    </source>
</evidence>
<dbReference type="Proteomes" id="UP000467148">
    <property type="component" value="Chromosome"/>
</dbReference>
<dbReference type="Pfam" id="PF17853">
    <property type="entry name" value="GGDEF_2"/>
    <property type="match status" value="1"/>
</dbReference>
<keyword evidence="6" id="KW-1185">Reference proteome</keyword>
<evidence type="ECO:0000259" key="4">
    <source>
        <dbReference type="Pfam" id="PF17853"/>
    </source>
</evidence>